<dbReference type="GO" id="GO:0005829">
    <property type="term" value="C:cytosol"/>
    <property type="evidence" value="ECO:0007669"/>
    <property type="project" value="TreeGrafter"/>
</dbReference>
<evidence type="ECO:0000313" key="6">
    <source>
        <dbReference type="EMBL" id="MBB3841537.1"/>
    </source>
</evidence>
<comment type="caution">
    <text evidence="6">The sequence shown here is derived from an EMBL/GenBank/DDBJ whole genome shotgun (WGS) entry which is preliminary data.</text>
</comment>
<keyword evidence="7" id="KW-1185">Reference proteome</keyword>
<name>A0A7W5ZPX3_9BACT</name>
<dbReference type="RefSeq" id="WP_028526849.1">
    <property type="nucleotide sequence ID" value="NZ_JACIBY010000018.1"/>
</dbReference>
<evidence type="ECO:0000313" key="7">
    <source>
        <dbReference type="Proteomes" id="UP000541352"/>
    </source>
</evidence>
<dbReference type="CDD" id="cd08411">
    <property type="entry name" value="PBP2_OxyR"/>
    <property type="match status" value="1"/>
</dbReference>
<dbReference type="FunFam" id="1.10.10.10:FF:000001">
    <property type="entry name" value="LysR family transcriptional regulator"/>
    <property type="match status" value="1"/>
</dbReference>
<dbReference type="GO" id="GO:0003700">
    <property type="term" value="F:DNA-binding transcription factor activity"/>
    <property type="evidence" value="ECO:0007669"/>
    <property type="project" value="InterPro"/>
</dbReference>
<evidence type="ECO:0000256" key="4">
    <source>
        <dbReference type="ARBA" id="ARBA00023163"/>
    </source>
</evidence>
<keyword evidence="2" id="KW-0805">Transcription regulation</keyword>
<gene>
    <name evidence="6" type="ORF">FHS57_005565</name>
</gene>
<dbReference type="InterPro" id="IPR050950">
    <property type="entry name" value="HTH-type_LysR_regulators"/>
</dbReference>
<evidence type="ECO:0000256" key="2">
    <source>
        <dbReference type="ARBA" id="ARBA00023015"/>
    </source>
</evidence>
<organism evidence="6 7">
    <name type="scientific">Runella defluvii</name>
    <dbReference type="NCBI Taxonomy" id="370973"/>
    <lineage>
        <taxon>Bacteria</taxon>
        <taxon>Pseudomonadati</taxon>
        <taxon>Bacteroidota</taxon>
        <taxon>Cytophagia</taxon>
        <taxon>Cytophagales</taxon>
        <taxon>Spirosomataceae</taxon>
        <taxon>Runella</taxon>
    </lineage>
</organism>
<dbReference type="InterPro" id="IPR036390">
    <property type="entry name" value="WH_DNA-bd_sf"/>
</dbReference>
<dbReference type="Gene3D" id="3.40.190.10">
    <property type="entry name" value="Periplasmic binding protein-like II"/>
    <property type="match status" value="2"/>
</dbReference>
<dbReference type="InterPro" id="IPR005119">
    <property type="entry name" value="LysR_subst-bd"/>
</dbReference>
<protein>
    <submittedName>
        <fullName evidence="6">LysR family hydrogen peroxide-inducible transcriptional activator</fullName>
    </submittedName>
</protein>
<evidence type="ECO:0000256" key="1">
    <source>
        <dbReference type="ARBA" id="ARBA00009437"/>
    </source>
</evidence>
<dbReference type="PRINTS" id="PR00039">
    <property type="entry name" value="HTHLYSR"/>
</dbReference>
<comment type="similarity">
    <text evidence="1">Belongs to the LysR transcriptional regulatory family.</text>
</comment>
<feature type="domain" description="HTH lysR-type" evidence="5">
    <location>
        <begin position="1"/>
        <end position="58"/>
    </location>
</feature>
<dbReference type="Pfam" id="PF00126">
    <property type="entry name" value="HTH_1"/>
    <property type="match status" value="1"/>
</dbReference>
<evidence type="ECO:0000259" key="5">
    <source>
        <dbReference type="PROSITE" id="PS50931"/>
    </source>
</evidence>
<dbReference type="PANTHER" id="PTHR30419:SF29">
    <property type="entry name" value="LYSR-FAMILY TRANSCRIPTIONAL REGULATOR"/>
    <property type="match status" value="1"/>
</dbReference>
<dbReference type="InterPro" id="IPR000847">
    <property type="entry name" value="LysR_HTH_N"/>
</dbReference>
<dbReference type="Proteomes" id="UP000541352">
    <property type="component" value="Unassembled WGS sequence"/>
</dbReference>
<proteinExistence type="inferred from homology"/>
<dbReference type="PANTHER" id="PTHR30419">
    <property type="entry name" value="HTH-TYPE TRANSCRIPTIONAL REGULATOR YBHD"/>
    <property type="match status" value="1"/>
</dbReference>
<accession>A0A7W5ZPX3</accession>
<reference evidence="6 7" key="1">
    <citation type="submission" date="2020-08" db="EMBL/GenBank/DDBJ databases">
        <title>Genomic Encyclopedia of Type Strains, Phase IV (KMG-IV): sequencing the most valuable type-strain genomes for metagenomic binning, comparative biology and taxonomic classification.</title>
        <authorList>
            <person name="Goeker M."/>
        </authorList>
    </citation>
    <scope>NUCLEOTIDE SEQUENCE [LARGE SCALE GENOMIC DNA]</scope>
    <source>
        <strain evidence="6 7">DSM 17976</strain>
    </source>
</reference>
<dbReference type="AlphaFoldDB" id="A0A7W5ZPX3"/>
<dbReference type="Pfam" id="PF03466">
    <property type="entry name" value="LysR_substrate"/>
    <property type="match status" value="1"/>
</dbReference>
<dbReference type="GO" id="GO:0003677">
    <property type="term" value="F:DNA binding"/>
    <property type="evidence" value="ECO:0007669"/>
    <property type="project" value="UniProtKB-KW"/>
</dbReference>
<sequence>MNLQQLEYIIAVDTYRHFVTAAEKCFVTQATLSMMIKKLEDELGVKVFDRSRQPVVPTEIGKKLIEQAKVILKETARIREIVESDTQHMQGTLKIGIIPTLSPYLIPLFLPSFLQKYPEIKLQIHELTTNEIIRQLKQNQLDAGLLAIPLQDTDITVQHLFYEEFVVYTAKTDQLLTKKYLLPKDIDLKRLWLLDEGHCLRNQVINLCELKVQERHFRQVDLSSASIETIKKIVEINEGITVLPALAVNDLSEQEKNNIRHFQLPAPVREIGIASFRYFVKEKLIEALKTEILAHIPEEMKTSSQKQVIETGLV</sequence>
<dbReference type="InterPro" id="IPR036388">
    <property type="entry name" value="WH-like_DNA-bd_sf"/>
</dbReference>
<dbReference type="PROSITE" id="PS50931">
    <property type="entry name" value="HTH_LYSR"/>
    <property type="match status" value="1"/>
</dbReference>
<dbReference type="SUPFAM" id="SSF53850">
    <property type="entry name" value="Periplasmic binding protein-like II"/>
    <property type="match status" value="1"/>
</dbReference>
<dbReference type="EMBL" id="JACIBY010000018">
    <property type="protein sequence ID" value="MBB3841537.1"/>
    <property type="molecule type" value="Genomic_DNA"/>
</dbReference>
<keyword evidence="4" id="KW-0804">Transcription</keyword>
<dbReference type="SUPFAM" id="SSF46785">
    <property type="entry name" value="Winged helix' DNA-binding domain"/>
    <property type="match status" value="1"/>
</dbReference>
<dbReference type="Gene3D" id="1.10.10.10">
    <property type="entry name" value="Winged helix-like DNA-binding domain superfamily/Winged helix DNA-binding domain"/>
    <property type="match status" value="1"/>
</dbReference>
<evidence type="ECO:0000256" key="3">
    <source>
        <dbReference type="ARBA" id="ARBA00023125"/>
    </source>
</evidence>
<keyword evidence="3" id="KW-0238">DNA-binding</keyword>